<reference evidence="2 3" key="1">
    <citation type="submission" date="2015-04" db="EMBL/GenBank/DDBJ databases">
        <title>Complete genome sequence of Schizopora paradoxa KUC8140, a cosmopolitan wood degrader in East Asia.</title>
        <authorList>
            <consortium name="DOE Joint Genome Institute"/>
            <person name="Min B."/>
            <person name="Park H."/>
            <person name="Jang Y."/>
            <person name="Kim J.-J."/>
            <person name="Kim K.H."/>
            <person name="Pangilinan J."/>
            <person name="Lipzen A."/>
            <person name="Riley R."/>
            <person name="Grigoriev I.V."/>
            <person name="Spatafora J.W."/>
            <person name="Choi I.-G."/>
        </authorList>
    </citation>
    <scope>NUCLEOTIDE SEQUENCE [LARGE SCALE GENOMIC DNA]</scope>
    <source>
        <strain evidence="2 3">KUC8140</strain>
    </source>
</reference>
<keyword evidence="3" id="KW-1185">Reference proteome</keyword>
<dbReference type="InterPro" id="IPR001810">
    <property type="entry name" value="F-box_dom"/>
</dbReference>
<organism evidence="2 3">
    <name type="scientific">Schizopora paradoxa</name>
    <dbReference type="NCBI Taxonomy" id="27342"/>
    <lineage>
        <taxon>Eukaryota</taxon>
        <taxon>Fungi</taxon>
        <taxon>Dikarya</taxon>
        <taxon>Basidiomycota</taxon>
        <taxon>Agaricomycotina</taxon>
        <taxon>Agaricomycetes</taxon>
        <taxon>Hymenochaetales</taxon>
        <taxon>Schizoporaceae</taxon>
        <taxon>Schizopora</taxon>
    </lineage>
</organism>
<dbReference type="InterPro" id="IPR036047">
    <property type="entry name" value="F-box-like_dom_sf"/>
</dbReference>
<dbReference type="EMBL" id="KQ085995">
    <property type="protein sequence ID" value="KLO11646.1"/>
    <property type="molecule type" value="Genomic_DNA"/>
</dbReference>
<dbReference type="PROSITE" id="PS50181">
    <property type="entry name" value="FBOX"/>
    <property type="match status" value="1"/>
</dbReference>
<feature type="domain" description="F-box" evidence="1">
    <location>
        <begin position="38"/>
        <end position="87"/>
    </location>
</feature>
<gene>
    <name evidence="2" type="ORF">SCHPADRAFT_461114</name>
</gene>
<accession>A0A0H2S3W4</accession>
<name>A0A0H2S3W4_9AGAM</name>
<dbReference type="AlphaFoldDB" id="A0A0H2S3W4"/>
<dbReference type="SUPFAM" id="SSF81383">
    <property type="entry name" value="F-box domain"/>
    <property type="match status" value="1"/>
</dbReference>
<dbReference type="OrthoDB" id="2322499at2759"/>
<dbReference type="Pfam" id="PF00646">
    <property type="entry name" value="F-box"/>
    <property type="match status" value="1"/>
</dbReference>
<protein>
    <recommendedName>
        <fullName evidence="1">F-box domain-containing protein</fullName>
    </recommendedName>
</protein>
<evidence type="ECO:0000313" key="3">
    <source>
        <dbReference type="Proteomes" id="UP000053477"/>
    </source>
</evidence>
<sequence>MAERLKRTVSGKKCLDKEGFLETFKNPRVRMNVRLGKLSGFVKMPLDVVLEIAVYLQPPDILHLARTTRQLRSFFLSKRASSLWTKLFDSLKIPTCPDDLGMPALLA</sequence>
<proteinExistence type="predicted"/>
<evidence type="ECO:0000313" key="2">
    <source>
        <dbReference type="EMBL" id="KLO11646.1"/>
    </source>
</evidence>
<evidence type="ECO:0000259" key="1">
    <source>
        <dbReference type="PROSITE" id="PS50181"/>
    </source>
</evidence>
<dbReference type="InParanoid" id="A0A0H2S3W4"/>
<dbReference type="Proteomes" id="UP000053477">
    <property type="component" value="Unassembled WGS sequence"/>
</dbReference>